<keyword evidence="3" id="KW-1185">Reference proteome</keyword>
<evidence type="ECO:0000313" key="3">
    <source>
        <dbReference type="Proteomes" id="UP001139103"/>
    </source>
</evidence>
<keyword evidence="1" id="KW-0472">Membrane</keyword>
<comment type="caution">
    <text evidence="2">The sequence shown here is derived from an EMBL/GenBank/DDBJ whole genome shotgun (WGS) entry which is preliminary data.</text>
</comment>
<dbReference type="AlphaFoldDB" id="A0A9X1MH10"/>
<protein>
    <submittedName>
        <fullName evidence="2">DoxX family protein</fullName>
    </submittedName>
</protein>
<evidence type="ECO:0000256" key="1">
    <source>
        <dbReference type="SAM" id="Phobius"/>
    </source>
</evidence>
<evidence type="ECO:0000313" key="2">
    <source>
        <dbReference type="EMBL" id="MCC9626928.1"/>
    </source>
</evidence>
<feature type="transmembrane region" description="Helical" evidence="1">
    <location>
        <begin position="119"/>
        <end position="139"/>
    </location>
</feature>
<reference evidence="2" key="1">
    <citation type="submission" date="2021-11" db="EMBL/GenBank/DDBJ databases">
        <title>Genome sequence.</title>
        <authorList>
            <person name="Sun Q."/>
        </authorList>
    </citation>
    <scope>NUCLEOTIDE SEQUENCE</scope>
    <source>
        <strain evidence="2">JC732</strain>
    </source>
</reference>
<accession>A0A9X1MH10</accession>
<dbReference type="RefSeq" id="WP_230214416.1">
    <property type="nucleotide sequence ID" value="NZ_JAJKFT010000001.1"/>
</dbReference>
<dbReference type="EMBL" id="JAJKFT010000001">
    <property type="protein sequence ID" value="MCC9626928.1"/>
    <property type="molecule type" value="Genomic_DNA"/>
</dbReference>
<feature type="transmembrane region" description="Helical" evidence="1">
    <location>
        <begin position="94"/>
        <end position="113"/>
    </location>
</feature>
<name>A0A9X1MH10_9BACT</name>
<keyword evidence="1" id="KW-0812">Transmembrane</keyword>
<keyword evidence="1" id="KW-1133">Transmembrane helix</keyword>
<dbReference type="Proteomes" id="UP001139103">
    <property type="component" value="Unassembled WGS sequence"/>
</dbReference>
<feature type="transmembrane region" description="Helical" evidence="1">
    <location>
        <begin position="66"/>
        <end position="87"/>
    </location>
</feature>
<organism evidence="2 3">
    <name type="scientific">Blastopirellula sediminis</name>
    <dbReference type="NCBI Taxonomy" id="2894196"/>
    <lineage>
        <taxon>Bacteria</taxon>
        <taxon>Pseudomonadati</taxon>
        <taxon>Planctomycetota</taxon>
        <taxon>Planctomycetia</taxon>
        <taxon>Pirellulales</taxon>
        <taxon>Pirellulaceae</taxon>
        <taxon>Blastopirellula</taxon>
    </lineage>
</organism>
<proteinExistence type="predicted"/>
<gene>
    <name evidence="2" type="ORF">LOC68_00775</name>
</gene>
<sequence length="150" mass="15925">MSPTASRFLPYAATFVRVALAASFLSAVADRFGIWTKLGSSEVAWGNMEQFLAYTRLLLWFLPGNLANTVGWTATVLEVTLAVALLAGIAIRRVALLSGILLLSFGVSMTLATGPEGPLSYSVWTAAAASFLLATLDPSTTGPSLWRKRG</sequence>